<dbReference type="SUPFAM" id="SSF52172">
    <property type="entry name" value="CheY-like"/>
    <property type="match status" value="1"/>
</dbReference>
<dbReference type="RefSeq" id="WP_379840968.1">
    <property type="nucleotide sequence ID" value="NZ_JBHSMA010000001.1"/>
</dbReference>
<evidence type="ECO:0000313" key="10">
    <source>
        <dbReference type="Proteomes" id="UP001596106"/>
    </source>
</evidence>
<dbReference type="SUPFAM" id="SSF55874">
    <property type="entry name" value="ATPase domain of HSP90 chaperone/DNA topoisomerase II/histidine kinase"/>
    <property type="match status" value="1"/>
</dbReference>
<dbReference type="Gene3D" id="2.60.120.260">
    <property type="entry name" value="Galactose-binding domain-like"/>
    <property type="match status" value="1"/>
</dbReference>
<feature type="transmembrane region" description="Helical" evidence="6">
    <location>
        <begin position="192"/>
        <end position="211"/>
    </location>
</feature>
<evidence type="ECO:0000256" key="5">
    <source>
        <dbReference type="PROSITE-ProRule" id="PRU00169"/>
    </source>
</evidence>
<dbReference type="SMART" id="SM00448">
    <property type="entry name" value="REC"/>
    <property type="match status" value="1"/>
</dbReference>
<keyword evidence="6" id="KW-1133">Transmembrane helix</keyword>
<keyword evidence="6" id="KW-0812">Transmembrane</keyword>
<dbReference type="InterPro" id="IPR003594">
    <property type="entry name" value="HATPase_dom"/>
</dbReference>
<dbReference type="InterPro" id="IPR011006">
    <property type="entry name" value="CheY-like_superfamily"/>
</dbReference>
<dbReference type="SUPFAM" id="SSF47384">
    <property type="entry name" value="Homodimeric domain of signal transducing histidine kinase"/>
    <property type="match status" value="1"/>
</dbReference>
<dbReference type="GO" id="GO:0005524">
    <property type="term" value="F:ATP binding"/>
    <property type="evidence" value="ECO:0007669"/>
    <property type="project" value="UniProtKB-KW"/>
</dbReference>
<dbReference type="InterPro" id="IPR001789">
    <property type="entry name" value="Sig_transdc_resp-reg_receiver"/>
</dbReference>
<dbReference type="CDD" id="cd16922">
    <property type="entry name" value="HATPase_EvgS-ArcB-TorS-like"/>
    <property type="match status" value="1"/>
</dbReference>
<evidence type="ECO:0000256" key="1">
    <source>
        <dbReference type="ARBA" id="ARBA00000085"/>
    </source>
</evidence>
<dbReference type="CDD" id="cd17546">
    <property type="entry name" value="REC_hyHK_CKI1_RcsC-like"/>
    <property type="match status" value="1"/>
</dbReference>
<feature type="modified residue" description="4-aspartylphosphate" evidence="5">
    <location>
        <position position="715"/>
    </location>
</feature>
<evidence type="ECO:0000313" key="9">
    <source>
        <dbReference type="EMBL" id="MFC5408265.1"/>
    </source>
</evidence>
<accession>A0ABW0I414</accession>
<dbReference type="SUPFAM" id="SSF49785">
    <property type="entry name" value="Galactose-binding domain-like"/>
    <property type="match status" value="1"/>
</dbReference>
<dbReference type="PROSITE" id="PS50110">
    <property type="entry name" value="RESPONSE_REGULATORY"/>
    <property type="match status" value="1"/>
</dbReference>
<dbReference type="SMART" id="SM00387">
    <property type="entry name" value="HATPase_c"/>
    <property type="match status" value="1"/>
</dbReference>
<feature type="transmembrane region" description="Helical" evidence="6">
    <location>
        <begin position="344"/>
        <end position="364"/>
    </location>
</feature>
<dbReference type="PRINTS" id="PR00344">
    <property type="entry name" value="BCTRLSENSOR"/>
</dbReference>
<dbReference type="InterPro" id="IPR003661">
    <property type="entry name" value="HisK_dim/P_dom"/>
</dbReference>
<dbReference type="InterPro" id="IPR036097">
    <property type="entry name" value="HisK_dim/P_sf"/>
</dbReference>
<protein>
    <recommendedName>
        <fullName evidence="2">histidine kinase</fullName>
        <ecNumber evidence="2">2.7.13.3</ecNumber>
    </recommendedName>
</protein>
<keyword evidence="4" id="KW-0902">Two-component regulatory system</keyword>
<comment type="catalytic activity">
    <reaction evidence="1">
        <text>ATP + protein L-histidine = ADP + protein N-phospho-L-histidine.</text>
        <dbReference type="EC" id="2.7.13.3"/>
    </reaction>
</comment>
<dbReference type="Pfam" id="PF02518">
    <property type="entry name" value="HATPase_c"/>
    <property type="match status" value="1"/>
</dbReference>
<keyword evidence="3 5" id="KW-0597">Phosphoprotein</keyword>
<evidence type="ECO:0000256" key="2">
    <source>
        <dbReference type="ARBA" id="ARBA00012438"/>
    </source>
</evidence>
<dbReference type="EC" id="2.7.13.3" evidence="2"/>
<dbReference type="InterPro" id="IPR011623">
    <property type="entry name" value="7TMR_DISM_rcpt_extracell_dom1"/>
</dbReference>
<evidence type="ECO:0000256" key="4">
    <source>
        <dbReference type="ARBA" id="ARBA00023012"/>
    </source>
</evidence>
<sequence>MAFLLVVCSNSQGQSLPASPLAVQGVIDLRTIDFEHQTINLDGTWKWYWQSLRKPGDPESRFEYTPLPGLWSKQTWNGKPLPTHGYATYALTVLLPPNAPPLALKIRDAYTSYRVYLNGQELAHSGIPGTSAETTTPFWLTQVKQIPKTDTLQLLIQVANFHHSKGGIYKQLTLGKADHLRFQFNRINALDFFLTGCLFMGGLFFLGLFLFGRHDVSILYFSLFCLLYSYRIVGSDHYSLHSALPTSTSWSLLIHLEYLTLFLGVTVFVLYTYSLYPQDVSKWFVTGLGSISLAFALTTVFFPPTIFSQLITPFLGLMFVYIGYAFYIYWLAARRGRPGAPYSLMSTAVLLLVFLIIILKYFQIAFPEDLILFFGYIGFFFLQSLVLSFRFAFMLRQAKEQAEEGLRAKSEFLSTMSHEIRTPLNAVIGMTHLLLQDNPRSDQKEHLDVMLFSARNLLHIVNDILDFNRIEAGKITFENLPMDPVDILQNVVSAFQTSAREKTLDLRLSIDPTFRTRVSGDPTRLAQVISNLVHNAIKFTEKGRVLVSLKVVSQTEQEITVTIAIDDTGIGIAPDKQELIFNRFTQADSSLTRSYGGTGLGLSICRRILELQNVELCMESQPGTGSRFFFTQTFPKAAPLPEKPPVDELVVENRPVSNDKPLQGISILLVDDNVMNVLLARSVLDRLGATVDVATNGQEAVDMLDSSKHRIVLMDLQMPVMDGYEATRIMRERHETLPIIAITASLAQEVGDRAQLAGLDEILVKPYNPGRLTQIILKHLNLPT</sequence>
<evidence type="ECO:0000256" key="3">
    <source>
        <dbReference type="ARBA" id="ARBA00022553"/>
    </source>
</evidence>
<keyword evidence="10" id="KW-1185">Reference proteome</keyword>
<dbReference type="InterPro" id="IPR005467">
    <property type="entry name" value="His_kinase_dom"/>
</dbReference>
<feature type="transmembrane region" description="Helical" evidence="6">
    <location>
        <begin position="283"/>
        <end position="302"/>
    </location>
</feature>
<dbReference type="PANTHER" id="PTHR45339">
    <property type="entry name" value="HYBRID SIGNAL TRANSDUCTION HISTIDINE KINASE J"/>
    <property type="match status" value="1"/>
</dbReference>
<dbReference type="InterPro" id="IPR004358">
    <property type="entry name" value="Sig_transdc_His_kin-like_C"/>
</dbReference>
<keyword evidence="6" id="KW-0472">Membrane</keyword>
<evidence type="ECO:0000259" key="8">
    <source>
        <dbReference type="PROSITE" id="PS50110"/>
    </source>
</evidence>
<dbReference type="PROSITE" id="PS50109">
    <property type="entry name" value="HIS_KIN"/>
    <property type="match status" value="1"/>
</dbReference>
<organism evidence="9 10">
    <name type="scientific">Larkinella bovis</name>
    <dbReference type="NCBI Taxonomy" id="683041"/>
    <lineage>
        <taxon>Bacteria</taxon>
        <taxon>Pseudomonadati</taxon>
        <taxon>Bacteroidota</taxon>
        <taxon>Cytophagia</taxon>
        <taxon>Cytophagales</taxon>
        <taxon>Spirosomataceae</taxon>
        <taxon>Larkinella</taxon>
    </lineage>
</organism>
<dbReference type="Pfam" id="PF07695">
    <property type="entry name" value="7TMR-DISM_7TM"/>
    <property type="match status" value="1"/>
</dbReference>
<feature type="domain" description="Histidine kinase" evidence="7">
    <location>
        <begin position="415"/>
        <end position="636"/>
    </location>
</feature>
<dbReference type="Proteomes" id="UP001596106">
    <property type="component" value="Unassembled WGS sequence"/>
</dbReference>
<dbReference type="Pfam" id="PF00072">
    <property type="entry name" value="Response_reg"/>
    <property type="match status" value="1"/>
</dbReference>
<feature type="transmembrane region" description="Helical" evidence="6">
    <location>
        <begin position="370"/>
        <end position="393"/>
    </location>
</feature>
<dbReference type="CDD" id="cd00082">
    <property type="entry name" value="HisKA"/>
    <property type="match status" value="1"/>
</dbReference>
<dbReference type="InterPro" id="IPR008979">
    <property type="entry name" value="Galactose-bd-like_sf"/>
</dbReference>
<dbReference type="PANTHER" id="PTHR45339:SF1">
    <property type="entry name" value="HYBRID SIGNAL TRANSDUCTION HISTIDINE KINASE J"/>
    <property type="match status" value="1"/>
</dbReference>
<gene>
    <name evidence="9" type="ORF">ACFPMF_03015</name>
</gene>
<dbReference type="Gene3D" id="3.40.50.2300">
    <property type="match status" value="1"/>
</dbReference>
<feature type="domain" description="Response regulatory" evidence="8">
    <location>
        <begin position="666"/>
        <end position="780"/>
    </location>
</feature>
<evidence type="ECO:0000259" key="7">
    <source>
        <dbReference type="PROSITE" id="PS50109"/>
    </source>
</evidence>
<feature type="transmembrane region" description="Helical" evidence="6">
    <location>
        <begin position="218"/>
        <end position="233"/>
    </location>
</feature>
<keyword evidence="9" id="KW-0067">ATP-binding</keyword>
<proteinExistence type="predicted"/>
<dbReference type="Gene3D" id="1.10.287.130">
    <property type="match status" value="1"/>
</dbReference>
<reference evidence="10" key="1">
    <citation type="journal article" date="2019" name="Int. J. Syst. Evol. Microbiol.">
        <title>The Global Catalogue of Microorganisms (GCM) 10K type strain sequencing project: providing services to taxonomists for standard genome sequencing and annotation.</title>
        <authorList>
            <consortium name="The Broad Institute Genomics Platform"/>
            <consortium name="The Broad Institute Genome Sequencing Center for Infectious Disease"/>
            <person name="Wu L."/>
            <person name="Ma J."/>
        </authorList>
    </citation>
    <scope>NUCLEOTIDE SEQUENCE [LARGE SCALE GENOMIC DNA]</scope>
    <source>
        <strain evidence="10">CCUG 55250</strain>
    </source>
</reference>
<dbReference type="Gene3D" id="3.30.565.10">
    <property type="entry name" value="Histidine kinase-like ATPase, C-terminal domain"/>
    <property type="match status" value="1"/>
</dbReference>
<dbReference type="EMBL" id="JBHSMA010000001">
    <property type="protein sequence ID" value="MFC5408265.1"/>
    <property type="molecule type" value="Genomic_DNA"/>
</dbReference>
<keyword evidence="9" id="KW-0547">Nucleotide-binding</keyword>
<dbReference type="SMART" id="SM00388">
    <property type="entry name" value="HisKA"/>
    <property type="match status" value="1"/>
</dbReference>
<dbReference type="Pfam" id="PF00512">
    <property type="entry name" value="HisKA"/>
    <property type="match status" value="1"/>
</dbReference>
<feature type="transmembrane region" description="Helical" evidence="6">
    <location>
        <begin position="314"/>
        <end position="332"/>
    </location>
</feature>
<feature type="transmembrane region" description="Helical" evidence="6">
    <location>
        <begin position="253"/>
        <end position="276"/>
    </location>
</feature>
<comment type="caution">
    <text evidence="9">The sequence shown here is derived from an EMBL/GenBank/DDBJ whole genome shotgun (WGS) entry which is preliminary data.</text>
</comment>
<name>A0ABW0I414_9BACT</name>
<evidence type="ECO:0000256" key="6">
    <source>
        <dbReference type="SAM" id="Phobius"/>
    </source>
</evidence>
<dbReference type="InterPro" id="IPR036890">
    <property type="entry name" value="HATPase_C_sf"/>
</dbReference>